<evidence type="ECO:0000313" key="1">
    <source>
        <dbReference type="EMBL" id="KYN07897.1"/>
    </source>
</evidence>
<evidence type="ECO:0000313" key="2">
    <source>
        <dbReference type="Proteomes" id="UP000078542"/>
    </source>
</evidence>
<dbReference type="AlphaFoldDB" id="A0A195D4U5"/>
<protein>
    <submittedName>
        <fullName evidence="1">Uncharacterized protein</fullName>
    </submittedName>
</protein>
<keyword evidence="2" id="KW-1185">Reference proteome</keyword>
<reference evidence="1 2" key="1">
    <citation type="submission" date="2016-03" db="EMBL/GenBank/DDBJ databases">
        <title>Cyphomyrmex costatus WGS genome.</title>
        <authorList>
            <person name="Nygaard S."/>
            <person name="Hu H."/>
            <person name="Boomsma J."/>
            <person name="Zhang G."/>
        </authorList>
    </citation>
    <scope>NUCLEOTIDE SEQUENCE [LARGE SCALE GENOMIC DNA]</scope>
    <source>
        <strain evidence="1">MS0001</strain>
        <tissue evidence="1">Whole body</tissue>
    </source>
</reference>
<gene>
    <name evidence="1" type="ORF">ALC62_01079</name>
</gene>
<accession>A0A195D4U5</accession>
<dbReference type="EMBL" id="KQ976842">
    <property type="protein sequence ID" value="KYN07897.1"/>
    <property type="molecule type" value="Genomic_DNA"/>
</dbReference>
<name>A0A195D4U5_9HYME</name>
<sequence length="123" mass="13885">MRSGGRTEGKDKITAAACIMIYLRALRCAARRFTAAVTFANVVASRYRLARAQPVLDVSVWIRGGTIPSYDTQAEVNAIHPQYDLLAAKRTYYRIPCRSSRKIRYQENLNQLRCPCIGSMANR</sequence>
<organism evidence="1 2">
    <name type="scientific">Cyphomyrmex costatus</name>
    <dbReference type="NCBI Taxonomy" id="456900"/>
    <lineage>
        <taxon>Eukaryota</taxon>
        <taxon>Metazoa</taxon>
        <taxon>Ecdysozoa</taxon>
        <taxon>Arthropoda</taxon>
        <taxon>Hexapoda</taxon>
        <taxon>Insecta</taxon>
        <taxon>Pterygota</taxon>
        <taxon>Neoptera</taxon>
        <taxon>Endopterygota</taxon>
        <taxon>Hymenoptera</taxon>
        <taxon>Apocrita</taxon>
        <taxon>Aculeata</taxon>
        <taxon>Formicoidea</taxon>
        <taxon>Formicidae</taxon>
        <taxon>Myrmicinae</taxon>
        <taxon>Cyphomyrmex</taxon>
    </lineage>
</organism>
<dbReference type="Proteomes" id="UP000078542">
    <property type="component" value="Unassembled WGS sequence"/>
</dbReference>
<proteinExistence type="predicted"/>